<name>S6D4J0_9EURY</name>
<evidence type="ECO:0000313" key="2">
    <source>
        <dbReference type="EMBL" id="CCQ35150.1"/>
    </source>
</evidence>
<dbReference type="HOGENOM" id="CLU_3302651_0_0_2"/>
<organism evidence="2 3">
    <name type="scientific">Halorhabdus tiamatea SARL4B</name>
    <dbReference type="NCBI Taxonomy" id="1033806"/>
    <lineage>
        <taxon>Archaea</taxon>
        <taxon>Methanobacteriati</taxon>
        <taxon>Methanobacteriota</taxon>
        <taxon>Stenosarchaea group</taxon>
        <taxon>Halobacteria</taxon>
        <taxon>Halobacteriales</taxon>
        <taxon>Haloarculaceae</taxon>
        <taxon>Halorhabdus</taxon>
    </lineage>
</organism>
<dbReference type="EMBL" id="HF571521">
    <property type="protein sequence ID" value="CCQ35150.1"/>
    <property type="molecule type" value="Genomic_DNA"/>
</dbReference>
<feature type="region of interest" description="Disordered" evidence="1">
    <location>
        <begin position="19"/>
        <end position="39"/>
    </location>
</feature>
<feature type="compositionally biased region" description="Acidic residues" evidence="1">
    <location>
        <begin position="21"/>
        <end position="31"/>
    </location>
</feature>
<protein>
    <submittedName>
        <fullName evidence="2">Uncharacterized protein</fullName>
    </submittedName>
</protein>
<dbReference type="AlphaFoldDB" id="S6D4J0"/>
<evidence type="ECO:0000256" key="1">
    <source>
        <dbReference type="SAM" id="MobiDB-lite"/>
    </source>
</evidence>
<sequence>MRTSQDRLHSLSPDYLWSQYEETEKDDEDTEANYSKYAC</sequence>
<evidence type="ECO:0000313" key="3">
    <source>
        <dbReference type="Proteomes" id="UP000015381"/>
    </source>
</evidence>
<gene>
    <name evidence="2" type="ORF">HTIA_p3048</name>
</gene>
<proteinExistence type="predicted"/>
<reference evidence="2 3" key="1">
    <citation type="journal article" date="2014" name="Environ. Microbiol.">
        <title>Halorhabdus tiamatea: proteogenomics and glycosidase activity measurements identify the first cultivated euryarchaeon from a deep-sea anoxic brine lake as potential polysaccharide degrader.</title>
        <authorList>
            <person name="Werner J."/>
            <person name="Ferrer M."/>
            <person name="Michel G."/>
            <person name="Mann A.J."/>
            <person name="Huang S."/>
            <person name="Juarez S."/>
            <person name="Ciordia S."/>
            <person name="Albar J.P."/>
            <person name="Alcaide M."/>
            <person name="La Cono V."/>
            <person name="Yakimov M.M."/>
            <person name="Antunes A."/>
            <person name="Taborda M."/>
            <person name="Da Costa M.S."/>
            <person name="Amann R.I."/>
            <person name="Gloeckner F.O."/>
            <person name="Golyshina O.V."/>
            <person name="Golyshin P.N."/>
            <person name="Teeling H."/>
        </authorList>
    </citation>
    <scope>NUCLEOTIDE SEQUENCE [LARGE SCALE GENOMIC DNA]</scope>
    <source>
        <strain evidence="3">SARL4B</strain>
        <plasmid evidence="2">pHTIA</plasmid>
    </source>
</reference>
<dbReference type="Proteomes" id="UP000015381">
    <property type="component" value="Plasmid pHTIA"/>
</dbReference>
<geneLocation type="plasmid" evidence="2 3">
    <name>pHTIA</name>
</geneLocation>
<keyword evidence="2" id="KW-0614">Plasmid</keyword>
<accession>S6D4J0</accession>
<dbReference type="KEGG" id="hti:HTIA_p3048"/>
<keyword evidence="3" id="KW-1185">Reference proteome</keyword>